<organism evidence="1 2">
    <name type="scientific">Nocardioides eburneiflavus</name>
    <dbReference type="NCBI Taxonomy" id="2518372"/>
    <lineage>
        <taxon>Bacteria</taxon>
        <taxon>Bacillati</taxon>
        <taxon>Actinomycetota</taxon>
        <taxon>Actinomycetes</taxon>
        <taxon>Propionibacteriales</taxon>
        <taxon>Nocardioidaceae</taxon>
        <taxon>Nocardioides</taxon>
    </lineage>
</organism>
<dbReference type="InterPro" id="IPR032466">
    <property type="entry name" value="Metal_Hydrolase"/>
</dbReference>
<dbReference type="Proteomes" id="UP000297496">
    <property type="component" value="Unassembled WGS sequence"/>
</dbReference>
<dbReference type="OrthoDB" id="9804920at2"/>
<comment type="caution">
    <text evidence="1">The sequence shown here is derived from an EMBL/GenBank/DDBJ whole genome shotgun (WGS) entry which is preliminary data.</text>
</comment>
<reference evidence="1 2" key="1">
    <citation type="submission" date="2019-04" db="EMBL/GenBank/DDBJ databases">
        <title>Three New Species of Nocardioides, Nocardioides euryhalodurans sp. nov., Nocardioides seonyuensis sp. nov. and Nocardioides eburneoflavus sp. nov. Isolated from Soil.</title>
        <authorList>
            <person name="Roh S.G."/>
            <person name="Lee C."/>
            <person name="Kim M.-K."/>
            <person name="Kim S.B."/>
        </authorList>
    </citation>
    <scope>NUCLEOTIDE SEQUENCE [LARGE SCALE GENOMIC DNA]</scope>
    <source>
        <strain evidence="1 2">MMS17-SY213</strain>
    </source>
</reference>
<name>A0A4Z1CMT7_9ACTN</name>
<proteinExistence type="predicted"/>
<dbReference type="EMBL" id="SRRO01000001">
    <property type="protein sequence ID" value="TGN65809.1"/>
    <property type="molecule type" value="Genomic_DNA"/>
</dbReference>
<dbReference type="RefSeq" id="WP_135840299.1">
    <property type="nucleotide sequence ID" value="NZ_SRRO01000001.1"/>
</dbReference>
<keyword evidence="2" id="KW-1185">Reference proteome</keyword>
<sequence>MSGNPRVDASRVHADAVVVDGLQINNWSREVLEELRTGGVTGVNATAAVWEGTDQTLRTVAEWYQFARRHEDLMVLAETADDIRKAKEEGRVAVVLGFQNTSPFADDYRLVEVFARLGVRVAQLTYNIQNAVGGSCYEPHDSGLTRFGRNVVAEMNRAGMLIDLSHVGNRTSLDAVETSQLPVAITHSNPTWFVDNPRNKPDEVLRAVAASGGVVGCCLYPLVLGGASTGLEEFCAMVRRLVDEIGPDHVALGSDCTRNWGDDYVEWLRSGHWRPREDTPATWPQWPQWFRGPEDFPQVTDGLVSAGLDEQTVRSVLGENWLRLFDDVFASGRPA</sequence>
<dbReference type="PROSITE" id="PS51365">
    <property type="entry name" value="RENAL_DIPEPTIDASE_2"/>
    <property type="match status" value="1"/>
</dbReference>
<protein>
    <submittedName>
        <fullName evidence="1">Membrane dipeptidase</fullName>
    </submittedName>
</protein>
<dbReference type="SUPFAM" id="SSF51556">
    <property type="entry name" value="Metallo-dependent hydrolases"/>
    <property type="match status" value="1"/>
</dbReference>
<dbReference type="GO" id="GO:0006508">
    <property type="term" value="P:proteolysis"/>
    <property type="evidence" value="ECO:0007669"/>
    <property type="project" value="InterPro"/>
</dbReference>
<dbReference type="PANTHER" id="PTHR10443:SF12">
    <property type="entry name" value="DIPEPTIDASE"/>
    <property type="match status" value="1"/>
</dbReference>
<dbReference type="GO" id="GO:0070573">
    <property type="term" value="F:metallodipeptidase activity"/>
    <property type="evidence" value="ECO:0007669"/>
    <property type="project" value="InterPro"/>
</dbReference>
<dbReference type="Gene3D" id="3.20.20.140">
    <property type="entry name" value="Metal-dependent hydrolases"/>
    <property type="match status" value="1"/>
</dbReference>
<accession>A0A4Z1CMT7</accession>
<evidence type="ECO:0000313" key="2">
    <source>
        <dbReference type="Proteomes" id="UP000297496"/>
    </source>
</evidence>
<dbReference type="PANTHER" id="PTHR10443">
    <property type="entry name" value="MICROSOMAL DIPEPTIDASE"/>
    <property type="match status" value="1"/>
</dbReference>
<dbReference type="InterPro" id="IPR008257">
    <property type="entry name" value="Pept_M19"/>
</dbReference>
<dbReference type="Pfam" id="PF01244">
    <property type="entry name" value="Peptidase_M19"/>
    <property type="match status" value="1"/>
</dbReference>
<dbReference type="AlphaFoldDB" id="A0A4Z1CMT7"/>
<evidence type="ECO:0000313" key="1">
    <source>
        <dbReference type="EMBL" id="TGN65809.1"/>
    </source>
</evidence>
<gene>
    <name evidence="1" type="ORF">EXE59_19000</name>
</gene>